<reference evidence="4" key="1">
    <citation type="submission" date="2022-10" db="EMBL/GenBank/DDBJ databases">
        <title>Rhodococcus sp.75.</title>
        <authorList>
            <person name="Sun M."/>
        </authorList>
    </citation>
    <scope>NUCLEOTIDE SEQUENCE</scope>
    <source>
        <strain evidence="4">75</strain>
    </source>
</reference>
<dbReference type="PANTHER" id="PTHR43094:SF1">
    <property type="entry name" value="AMINOTRANSFERASE CLASS-III"/>
    <property type="match status" value="1"/>
</dbReference>
<sequence>MSTPALLHPFARPAAEASSFTSLVRGEGAIVWDAEGTRYVDAMASLWHCNVGHGRTEVAEAVAEQIGRLETFHCFDKFTNAPADALAERLAALAPVPGSRVFLTSGGSEAVDTAIKLARLAHAAAGDGERTIIISRAPSYHGVTYGGMSLTGLPANSAGFGPGIGDAVQVPKDDLAAVGAVFAAHPGKVAAVFAEPVIGAGGVHPPVPGYLEGLRALCTEHGAFLVLDEVICAFGRLGSMFAGEHYGVHADLTTFAKGVTSGYVPLGGVLVAPSVHEKLSADPAAVLRHGYTYSGHASACAAAMVCLDITEREGLLDRAKTVGARLSTGLHGLLEDGLVSGVRGEGAVWAVETLAGVDAVAVRDATMAAGVIVRPVGPSTLAMCPPLVSTDDDVDEILGALRRGLESGGTLG</sequence>
<dbReference type="RefSeq" id="WP_265383213.1">
    <property type="nucleotide sequence ID" value="NZ_CP110615.1"/>
</dbReference>
<gene>
    <name evidence="4" type="ORF">RHODO2019_00925</name>
</gene>
<proteinExistence type="inferred from homology"/>
<dbReference type="SUPFAM" id="SSF53383">
    <property type="entry name" value="PLP-dependent transferases"/>
    <property type="match status" value="1"/>
</dbReference>
<dbReference type="InterPro" id="IPR015424">
    <property type="entry name" value="PyrdxlP-dep_Trfase"/>
</dbReference>
<keyword evidence="2 3" id="KW-0663">Pyridoxal phosphate</keyword>
<dbReference type="InterPro" id="IPR015422">
    <property type="entry name" value="PyrdxlP-dep_Trfase_small"/>
</dbReference>
<dbReference type="Gene3D" id="3.90.1150.10">
    <property type="entry name" value="Aspartate Aminotransferase, domain 1"/>
    <property type="match status" value="1"/>
</dbReference>
<keyword evidence="4" id="KW-0808">Transferase</keyword>
<evidence type="ECO:0000256" key="2">
    <source>
        <dbReference type="ARBA" id="ARBA00022898"/>
    </source>
</evidence>
<dbReference type="Proteomes" id="UP001164965">
    <property type="component" value="Chromosome"/>
</dbReference>
<accession>A0ABY6P0B4</accession>
<dbReference type="Pfam" id="PF00202">
    <property type="entry name" value="Aminotran_3"/>
    <property type="match status" value="1"/>
</dbReference>
<dbReference type="GO" id="GO:0008483">
    <property type="term" value="F:transaminase activity"/>
    <property type="evidence" value="ECO:0007669"/>
    <property type="project" value="UniProtKB-KW"/>
</dbReference>
<evidence type="ECO:0000313" key="4">
    <source>
        <dbReference type="EMBL" id="UZJ25107.1"/>
    </source>
</evidence>
<evidence type="ECO:0000256" key="1">
    <source>
        <dbReference type="ARBA" id="ARBA00008954"/>
    </source>
</evidence>
<dbReference type="PANTHER" id="PTHR43094">
    <property type="entry name" value="AMINOTRANSFERASE"/>
    <property type="match status" value="1"/>
</dbReference>
<name>A0ABY6P0B4_9NOCA</name>
<dbReference type="InterPro" id="IPR005814">
    <property type="entry name" value="Aminotrans_3"/>
</dbReference>
<protein>
    <submittedName>
        <fullName evidence="4">Aminotransferase class III-fold pyridoxal phosphate-dependent enzyme</fullName>
    </submittedName>
</protein>
<dbReference type="InterPro" id="IPR015421">
    <property type="entry name" value="PyrdxlP-dep_Trfase_major"/>
</dbReference>
<keyword evidence="5" id="KW-1185">Reference proteome</keyword>
<keyword evidence="4" id="KW-0032">Aminotransferase</keyword>
<evidence type="ECO:0000313" key="5">
    <source>
        <dbReference type="Proteomes" id="UP001164965"/>
    </source>
</evidence>
<organism evidence="4 5">
    <name type="scientific">Rhodococcus antarcticus</name>
    <dbReference type="NCBI Taxonomy" id="2987751"/>
    <lineage>
        <taxon>Bacteria</taxon>
        <taxon>Bacillati</taxon>
        <taxon>Actinomycetota</taxon>
        <taxon>Actinomycetes</taxon>
        <taxon>Mycobacteriales</taxon>
        <taxon>Nocardiaceae</taxon>
        <taxon>Rhodococcus</taxon>
    </lineage>
</organism>
<dbReference type="Gene3D" id="3.40.640.10">
    <property type="entry name" value="Type I PLP-dependent aspartate aminotransferase-like (Major domain)"/>
    <property type="match status" value="1"/>
</dbReference>
<dbReference type="PROSITE" id="PS00600">
    <property type="entry name" value="AA_TRANSFER_CLASS_3"/>
    <property type="match status" value="1"/>
</dbReference>
<dbReference type="CDD" id="cd00610">
    <property type="entry name" value="OAT_like"/>
    <property type="match status" value="1"/>
</dbReference>
<dbReference type="InterPro" id="IPR049704">
    <property type="entry name" value="Aminotrans_3_PPA_site"/>
</dbReference>
<dbReference type="PIRSF" id="PIRSF000521">
    <property type="entry name" value="Transaminase_4ab_Lys_Orn"/>
    <property type="match status" value="1"/>
</dbReference>
<dbReference type="EMBL" id="CP110615">
    <property type="protein sequence ID" value="UZJ25107.1"/>
    <property type="molecule type" value="Genomic_DNA"/>
</dbReference>
<comment type="similarity">
    <text evidence="1 3">Belongs to the class-III pyridoxal-phosphate-dependent aminotransferase family.</text>
</comment>
<evidence type="ECO:0000256" key="3">
    <source>
        <dbReference type="RuleBase" id="RU003560"/>
    </source>
</evidence>